<protein>
    <submittedName>
        <fullName evidence="2">Uncharacterized protein</fullName>
    </submittedName>
</protein>
<evidence type="ECO:0000256" key="1">
    <source>
        <dbReference type="SAM" id="MobiDB-lite"/>
    </source>
</evidence>
<sequence length="469" mass="51858">MASPLPPWPIPRPKSCLQLPPRPPNRSSRFGDYVRSCHLTPAKTPSKGSQEAASAPSTDVEKLSSLLSKAQTPAQAIDIFDRELSKIESKGIPAFLCSIMLKVSPNTELYRQALRRDQQQRKSEELRAIDIAWLDKQWGGPDWLQQDIRLACSQPGVPFEPSAEFLTHMRKITSVAQANGIALNVLWADDGDLRYAATSHLAGTGQKAIVSGYGRPVSGVSREVSKMVADCIGLLPSAPFSGNHRQSSGVASHSESVCTNEIDEISLVPRAGETNKEVVKSVRNRSTISEIHERSLVNHTAQELTDSCREVANRKEHMYDAANSQYNRYKSVVAALTPEELEGQRAQAAKHLEEAEAEKAAADFALGGLKGREDQIQEIRQHSETYIQNEISGPTSQDGQLHPHAIGDKTFLDTFGKLRDSLLQTYPDNHDQSTSDQLRKRQTEAAKKLNDAQKRLNSLDHIEKAKFMQ</sequence>
<dbReference type="Proteomes" id="UP001187734">
    <property type="component" value="Unassembled WGS sequence"/>
</dbReference>
<reference evidence="2" key="1">
    <citation type="submission" date="2018-03" db="EMBL/GenBank/DDBJ databases">
        <authorList>
            <person name="Guldener U."/>
        </authorList>
    </citation>
    <scope>NUCLEOTIDE SEQUENCE</scope>
</reference>
<keyword evidence="3" id="KW-1185">Reference proteome</keyword>
<name>A0AAE8SHE8_9HYPO</name>
<organism evidence="2 3">
    <name type="scientific">Fusarium torulosum</name>
    <dbReference type="NCBI Taxonomy" id="33205"/>
    <lineage>
        <taxon>Eukaryota</taxon>
        <taxon>Fungi</taxon>
        <taxon>Dikarya</taxon>
        <taxon>Ascomycota</taxon>
        <taxon>Pezizomycotina</taxon>
        <taxon>Sordariomycetes</taxon>
        <taxon>Hypocreomycetidae</taxon>
        <taxon>Hypocreales</taxon>
        <taxon>Nectriaceae</taxon>
        <taxon>Fusarium</taxon>
    </lineage>
</organism>
<evidence type="ECO:0000313" key="2">
    <source>
        <dbReference type="EMBL" id="SPJ76050.1"/>
    </source>
</evidence>
<feature type="compositionally biased region" description="Pro residues" evidence="1">
    <location>
        <begin position="1"/>
        <end position="12"/>
    </location>
</feature>
<dbReference type="EMBL" id="ONZP01000183">
    <property type="protein sequence ID" value="SPJ76050.1"/>
    <property type="molecule type" value="Genomic_DNA"/>
</dbReference>
<evidence type="ECO:0000313" key="3">
    <source>
        <dbReference type="Proteomes" id="UP001187734"/>
    </source>
</evidence>
<feature type="compositionally biased region" description="Polar residues" evidence="1">
    <location>
        <begin position="46"/>
        <end position="57"/>
    </location>
</feature>
<gene>
    <name evidence="2" type="ORF">FTOL_05781</name>
</gene>
<proteinExistence type="predicted"/>
<dbReference type="AlphaFoldDB" id="A0AAE8SHE8"/>
<accession>A0AAE8SHE8</accession>
<comment type="caution">
    <text evidence="2">The sequence shown here is derived from an EMBL/GenBank/DDBJ whole genome shotgun (WGS) entry which is preliminary data.</text>
</comment>
<feature type="region of interest" description="Disordered" evidence="1">
    <location>
        <begin position="1"/>
        <end position="57"/>
    </location>
</feature>